<evidence type="ECO:0000256" key="1">
    <source>
        <dbReference type="PROSITE-ProRule" id="PRU00339"/>
    </source>
</evidence>
<dbReference type="InterPro" id="IPR019734">
    <property type="entry name" value="TPR_rpt"/>
</dbReference>
<dbReference type="SUPFAM" id="SSF48452">
    <property type="entry name" value="TPR-like"/>
    <property type="match status" value="1"/>
</dbReference>
<protein>
    <submittedName>
        <fullName evidence="4">Uncharacterized protein</fullName>
    </submittedName>
</protein>
<dbReference type="GO" id="GO:0051301">
    <property type="term" value="P:cell division"/>
    <property type="evidence" value="ECO:0007669"/>
    <property type="project" value="TreeGrafter"/>
</dbReference>
<proteinExistence type="predicted"/>
<feature type="region of interest" description="Disordered" evidence="2">
    <location>
        <begin position="23"/>
        <end position="66"/>
    </location>
</feature>
<reference evidence="4 5" key="1">
    <citation type="submission" date="2017-06" db="EMBL/GenBank/DDBJ databases">
        <title>Hymenobacter amundsenii sp. nov. isolated from regoliths in Antarctica.</title>
        <authorList>
            <person name="Sedlacek I."/>
            <person name="Kralova S."/>
            <person name="Pantucek R."/>
            <person name="Svec P."/>
            <person name="Holochova P."/>
            <person name="Stankova E."/>
            <person name="Vrbovska V."/>
            <person name="Busse H.-J."/>
        </authorList>
    </citation>
    <scope>NUCLEOTIDE SEQUENCE [LARGE SCALE GENOMIC DNA]</scope>
    <source>
        <strain evidence="4 5">CCM 8682</strain>
    </source>
</reference>
<dbReference type="SUPFAM" id="SSF81901">
    <property type="entry name" value="HCP-like"/>
    <property type="match status" value="1"/>
</dbReference>
<feature type="repeat" description="TPR" evidence="1">
    <location>
        <begin position="140"/>
        <end position="173"/>
    </location>
</feature>
<organism evidence="4 5">
    <name type="scientific">Hymenobacter amundsenii</name>
    <dbReference type="NCBI Taxonomy" id="2006685"/>
    <lineage>
        <taxon>Bacteria</taxon>
        <taxon>Pseudomonadati</taxon>
        <taxon>Bacteroidota</taxon>
        <taxon>Cytophagia</taxon>
        <taxon>Cytophagales</taxon>
        <taxon>Hymenobacteraceae</taxon>
        <taxon>Hymenobacter</taxon>
    </lineage>
</organism>
<comment type="caution">
    <text evidence="4">The sequence shown here is derived from an EMBL/GenBank/DDBJ whole genome shotgun (WGS) entry which is preliminary data.</text>
</comment>
<dbReference type="PROSITE" id="PS50005">
    <property type="entry name" value="TPR"/>
    <property type="match status" value="4"/>
</dbReference>
<keyword evidence="1" id="KW-0802">TPR repeat</keyword>
<dbReference type="PANTHER" id="PTHR12558">
    <property type="entry name" value="CELL DIVISION CYCLE 16,23,27"/>
    <property type="match status" value="1"/>
</dbReference>
<dbReference type="Gene3D" id="1.25.40.10">
    <property type="entry name" value="Tetratricopeptide repeat domain"/>
    <property type="match status" value="3"/>
</dbReference>
<keyword evidence="3" id="KW-0732">Signal</keyword>
<dbReference type="Pfam" id="PF13432">
    <property type="entry name" value="TPR_16"/>
    <property type="match status" value="2"/>
</dbReference>
<dbReference type="AlphaFoldDB" id="A0A246FQF3"/>
<evidence type="ECO:0000313" key="4">
    <source>
        <dbReference type="EMBL" id="OWP64975.1"/>
    </source>
</evidence>
<accession>A0A246FQF3</accession>
<feature type="repeat" description="TPR" evidence="1">
    <location>
        <begin position="72"/>
        <end position="105"/>
    </location>
</feature>
<evidence type="ECO:0000313" key="5">
    <source>
        <dbReference type="Proteomes" id="UP000197277"/>
    </source>
</evidence>
<dbReference type="Pfam" id="PF12895">
    <property type="entry name" value="ANAPC3"/>
    <property type="match status" value="1"/>
</dbReference>
<feature type="signal peptide" evidence="3">
    <location>
        <begin position="1"/>
        <end position="22"/>
    </location>
</feature>
<gene>
    <name evidence="4" type="ORF">CDA63_01045</name>
</gene>
<dbReference type="SMART" id="SM00028">
    <property type="entry name" value="TPR"/>
    <property type="match status" value="9"/>
</dbReference>
<feature type="repeat" description="TPR" evidence="1">
    <location>
        <begin position="454"/>
        <end position="487"/>
    </location>
</feature>
<name>A0A246FQF3_9BACT</name>
<feature type="chain" id="PRO_5012873906" evidence="3">
    <location>
        <begin position="23"/>
        <end position="603"/>
    </location>
</feature>
<dbReference type="RefSeq" id="WP_088462586.1">
    <property type="nucleotide sequence ID" value="NZ_NIRR01000001.1"/>
</dbReference>
<evidence type="ECO:0000256" key="2">
    <source>
        <dbReference type="SAM" id="MobiDB-lite"/>
    </source>
</evidence>
<dbReference type="Proteomes" id="UP000197277">
    <property type="component" value="Unassembled WGS sequence"/>
</dbReference>
<dbReference type="EMBL" id="NIRR01000001">
    <property type="protein sequence ID" value="OWP64975.1"/>
    <property type="molecule type" value="Genomic_DNA"/>
</dbReference>
<dbReference type="InterPro" id="IPR011990">
    <property type="entry name" value="TPR-like_helical_dom_sf"/>
</dbReference>
<keyword evidence="5" id="KW-1185">Reference proteome</keyword>
<feature type="compositionally biased region" description="Basic and acidic residues" evidence="2">
    <location>
        <begin position="44"/>
        <end position="53"/>
    </location>
</feature>
<dbReference type="PANTHER" id="PTHR12558:SF13">
    <property type="entry name" value="CELL DIVISION CYCLE PROTEIN 27 HOMOLOG"/>
    <property type="match status" value="1"/>
</dbReference>
<dbReference type="OrthoDB" id="9814220at2"/>
<evidence type="ECO:0000256" key="3">
    <source>
        <dbReference type="SAM" id="SignalP"/>
    </source>
</evidence>
<feature type="repeat" description="TPR" evidence="1">
    <location>
        <begin position="242"/>
        <end position="275"/>
    </location>
</feature>
<sequence length="603" mass="68560">MPRFSAFLLVVLSLWLAGPAHAQRKKDKTTAPQADKPRKLSRKERKELARRSALEAAGSARPDLTPKERELSESYFIDGVRFLLLEDYNKALERLLKAYALNPTNAAVNYKIAETNLLSGNIQDATNFGRAAVKLDAKNPYYYLLLAQIYSSQKQYQEATEVYNTLISQVPNSKYYLFNLADLYLAQGKFDEALATFEQAEQKFGTLDEISFKKQQIYLRQNKLDKALEEGESLIKSNPDEARYVLAQAQLYATNRRFDDAIRVAQQALRQNPDNARARMILADVYRLQNNRPESERQIKQAFESPSLDIDDKVRILIDYIKQLPNPALNETARELAAITTRVHPREAKAFSIAGDIETVTGNRPAARTNYLKAIRLDNTRYQIWQQVVLIDAELTQTDSLLTHTAQALELFPNQAPLWFYNGVGYQLQKQPAKAAKSLEYGRKLATDNPELLAQFDTQLGDVYHELKEYPKSDAAYDAALTFDANNAQALNNYSYFLSLRGEKLDKAKEMAGKLVKAYPDNSTYLDTYGWVLYRLKDYAGARQALESALRHTSDATVVEHYGDILFQLGEKDKAVAEWQRANKKGGASPLINRKIKDQKLYE</sequence>